<comment type="caution">
    <text evidence="2">The sequence shown here is derived from an EMBL/GenBank/DDBJ whole genome shotgun (WGS) entry which is preliminary data.</text>
</comment>
<feature type="compositionally biased region" description="Polar residues" evidence="1">
    <location>
        <begin position="494"/>
        <end position="510"/>
    </location>
</feature>
<reference evidence="2 3" key="1">
    <citation type="submission" date="2021-01" db="EMBL/GenBank/DDBJ databases">
        <title>Prevotella A2931 sp. nov.</title>
        <authorList>
            <person name="Buhl M."/>
            <person name="Oberhettinger P."/>
        </authorList>
    </citation>
    <scope>NUCLEOTIDE SEQUENCE [LARGE SCALE GENOMIC DNA]</scope>
    <source>
        <strain evidence="2 3">A2931</strain>
    </source>
</reference>
<evidence type="ECO:0000313" key="2">
    <source>
        <dbReference type="EMBL" id="MBO1364473.1"/>
    </source>
</evidence>
<protein>
    <submittedName>
        <fullName evidence="2">Type I-PGING CRISPR-associated protein Cas8c/Csp2</fullName>
    </submittedName>
</protein>
<feature type="region of interest" description="Disordered" evidence="1">
    <location>
        <begin position="490"/>
        <end position="510"/>
    </location>
</feature>
<evidence type="ECO:0000256" key="1">
    <source>
        <dbReference type="SAM" id="MobiDB-lite"/>
    </source>
</evidence>
<dbReference type="RefSeq" id="WP_158267274.1">
    <property type="nucleotide sequence ID" value="NZ_JAERMS010000067.1"/>
</dbReference>
<name>A0ABS3M8J9_9BACT</name>
<dbReference type="NCBIfam" id="TIGR03487">
    <property type="entry name" value="cas_csp2"/>
    <property type="match status" value="1"/>
</dbReference>
<keyword evidence="3" id="KW-1185">Reference proteome</keyword>
<proteinExistence type="predicted"/>
<dbReference type="InterPro" id="IPR020029">
    <property type="entry name" value="CRISPR-assoc_Csp2"/>
</dbReference>
<accession>A0ABS3M8J9</accession>
<dbReference type="EMBL" id="JAERMS010000067">
    <property type="protein sequence ID" value="MBO1364473.1"/>
    <property type="molecule type" value="Genomic_DNA"/>
</dbReference>
<evidence type="ECO:0000313" key="3">
    <source>
        <dbReference type="Proteomes" id="UP000664265"/>
    </source>
</evidence>
<dbReference type="Proteomes" id="UP000664265">
    <property type="component" value="Unassembled WGS sequence"/>
</dbReference>
<sequence length="510" mass="57601">MEHPYIKYAKALLVEINRLTGLEDITENLIKQELQREMEYFSLKPLGNFEGKEKVHFGYSREKNDAKNFFYLAPNVISTEMRASKLYDLLQKLKSEKLNLSASCKIPQSAMPIAGEFSAFSEKGNISRGKPSSTIYNECLAALTSLTHLKPCLQSKKENVCIIPDLEIKELMDFIRLFKILSTKNMESDILNGKVVKNMKGKKGKITYTPKRPNIFKGNFPNPPRSSALCSIALLGTIGEMIKDSETSPLAKQVIKSLENANIYMVKYGDASVFTYNHYIIRLASEGSLRQIVDSIYWCTLYNYGDREKDEPGETEKEKNEKETAYETFDLFAGRFLQLFNRPAFKDFLAFRATYPSALRLLLTTYFEDMEKIDGKVVNSAKEFGRWLNTVAYRAAKKALTDEGKSGDEERRKVKAKFLVELESSALAAKTGDALIAQIITRAGRLSNSDASFAASLFMEQAMSGELEVGKARNLLIAFLRLRQNKEESAEQFADNSGQASEQETDYSNI</sequence>
<gene>
    <name evidence="2" type="primary">cas8c</name>
    <name evidence="2" type="ORF">JHU38_12000</name>
</gene>
<organism evidence="2 3">
    <name type="scientific">Prevotella illustrans</name>
    <dbReference type="NCBI Taxonomy" id="2800387"/>
    <lineage>
        <taxon>Bacteria</taxon>
        <taxon>Pseudomonadati</taxon>
        <taxon>Bacteroidota</taxon>
        <taxon>Bacteroidia</taxon>
        <taxon>Bacteroidales</taxon>
        <taxon>Prevotellaceae</taxon>
        <taxon>Prevotella</taxon>
    </lineage>
</organism>